<accession>A0AA88IQW6</accession>
<dbReference type="GO" id="GO:0016020">
    <property type="term" value="C:membrane"/>
    <property type="evidence" value="ECO:0007669"/>
    <property type="project" value="TreeGrafter"/>
</dbReference>
<keyword evidence="5" id="KW-1185">Reference proteome</keyword>
<evidence type="ECO:0000256" key="2">
    <source>
        <dbReference type="ARBA" id="ARBA00022803"/>
    </source>
</evidence>
<protein>
    <submittedName>
        <fullName evidence="4">Uncharacterized protein</fullName>
    </submittedName>
</protein>
<sequence>MIYIIQIIEVIPSSEELAEDKKDEGNKYYNQKDYRRALDCYAKAIELYPCAPYYNNRAACYMMLGMYSQALQDAKESIKCEASSTKGHLRMGKCSLVMGDVVTAERSFVKVKELEPTNTIVDTELRTIDTLYKIELLKFKTIERLYIVLREPWTLLCIAEDTK</sequence>
<dbReference type="InterPro" id="IPR011990">
    <property type="entry name" value="TPR-like_helical_dom_sf"/>
</dbReference>
<dbReference type="AlphaFoldDB" id="A0AA88IQW6"/>
<keyword evidence="1" id="KW-0677">Repeat</keyword>
<dbReference type="SMART" id="SM00028">
    <property type="entry name" value="TPR"/>
    <property type="match status" value="3"/>
</dbReference>
<evidence type="ECO:0000256" key="3">
    <source>
        <dbReference type="PROSITE-ProRule" id="PRU00339"/>
    </source>
</evidence>
<dbReference type="GO" id="GO:0006620">
    <property type="term" value="P:post-translational protein targeting to endoplasmic reticulum membrane"/>
    <property type="evidence" value="ECO:0007669"/>
    <property type="project" value="TreeGrafter"/>
</dbReference>
<organism evidence="4 5">
    <name type="scientific">Artemia franciscana</name>
    <name type="common">Brine shrimp</name>
    <name type="synonym">Artemia sanfranciscana</name>
    <dbReference type="NCBI Taxonomy" id="6661"/>
    <lineage>
        <taxon>Eukaryota</taxon>
        <taxon>Metazoa</taxon>
        <taxon>Ecdysozoa</taxon>
        <taxon>Arthropoda</taxon>
        <taxon>Crustacea</taxon>
        <taxon>Branchiopoda</taxon>
        <taxon>Anostraca</taxon>
        <taxon>Artemiidae</taxon>
        <taxon>Artemia</taxon>
    </lineage>
</organism>
<evidence type="ECO:0000313" key="5">
    <source>
        <dbReference type="Proteomes" id="UP001187531"/>
    </source>
</evidence>
<dbReference type="Pfam" id="PF07719">
    <property type="entry name" value="TPR_2"/>
    <property type="match status" value="1"/>
</dbReference>
<dbReference type="GO" id="GO:0060090">
    <property type="term" value="F:molecular adaptor activity"/>
    <property type="evidence" value="ECO:0007669"/>
    <property type="project" value="TreeGrafter"/>
</dbReference>
<dbReference type="Gene3D" id="1.25.40.10">
    <property type="entry name" value="Tetratricopeptide repeat domain"/>
    <property type="match status" value="1"/>
</dbReference>
<dbReference type="SUPFAM" id="SSF48452">
    <property type="entry name" value="TPR-like"/>
    <property type="match status" value="1"/>
</dbReference>
<evidence type="ECO:0000313" key="4">
    <source>
        <dbReference type="EMBL" id="KAK2726082.1"/>
    </source>
</evidence>
<comment type="caution">
    <text evidence="4">The sequence shown here is derived from an EMBL/GenBank/DDBJ whole genome shotgun (WGS) entry which is preliminary data.</text>
</comment>
<dbReference type="GO" id="GO:0072380">
    <property type="term" value="C:TRC complex"/>
    <property type="evidence" value="ECO:0007669"/>
    <property type="project" value="TreeGrafter"/>
</dbReference>
<dbReference type="EMBL" id="JAVRJZ010000002">
    <property type="protein sequence ID" value="KAK2726082.1"/>
    <property type="molecule type" value="Genomic_DNA"/>
</dbReference>
<dbReference type="PANTHER" id="PTHR45831">
    <property type="entry name" value="LD24721P"/>
    <property type="match status" value="1"/>
</dbReference>
<proteinExistence type="predicted"/>
<dbReference type="InterPro" id="IPR047150">
    <property type="entry name" value="SGT"/>
</dbReference>
<dbReference type="InterPro" id="IPR013105">
    <property type="entry name" value="TPR_2"/>
</dbReference>
<dbReference type="PROSITE" id="PS50005">
    <property type="entry name" value="TPR"/>
    <property type="match status" value="1"/>
</dbReference>
<gene>
    <name evidence="4" type="ORF">QYM36_000513</name>
</gene>
<evidence type="ECO:0000256" key="1">
    <source>
        <dbReference type="ARBA" id="ARBA00022737"/>
    </source>
</evidence>
<dbReference type="InterPro" id="IPR019734">
    <property type="entry name" value="TPR_rpt"/>
</dbReference>
<dbReference type="PANTHER" id="PTHR45831:SF2">
    <property type="entry name" value="LD24721P"/>
    <property type="match status" value="1"/>
</dbReference>
<feature type="repeat" description="TPR" evidence="3">
    <location>
        <begin position="18"/>
        <end position="51"/>
    </location>
</feature>
<keyword evidence="2 3" id="KW-0802">TPR repeat</keyword>
<dbReference type="Proteomes" id="UP001187531">
    <property type="component" value="Unassembled WGS sequence"/>
</dbReference>
<reference evidence="4" key="1">
    <citation type="submission" date="2023-07" db="EMBL/GenBank/DDBJ databases">
        <title>Chromosome-level genome assembly of Artemia franciscana.</title>
        <authorList>
            <person name="Jo E."/>
        </authorList>
    </citation>
    <scope>NUCLEOTIDE SEQUENCE</scope>
    <source>
        <tissue evidence="4">Whole body</tissue>
    </source>
</reference>
<name>A0AA88IQW6_ARTSF</name>